<gene>
    <name evidence="2" type="ORF">MEDL_7995</name>
</gene>
<name>A0A8S3QBZ3_MYTED</name>
<organism evidence="2 3">
    <name type="scientific">Mytilus edulis</name>
    <name type="common">Blue mussel</name>
    <dbReference type="NCBI Taxonomy" id="6550"/>
    <lineage>
        <taxon>Eukaryota</taxon>
        <taxon>Metazoa</taxon>
        <taxon>Spiralia</taxon>
        <taxon>Lophotrochozoa</taxon>
        <taxon>Mollusca</taxon>
        <taxon>Bivalvia</taxon>
        <taxon>Autobranchia</taxon>
        <taxon>Pteriomorphia</taxon>
        <taxon>Mytilida</taxon>
        <taxon>Mytiloidea</taxon>
        <taxon>Mytilidae</taxon>
        <taxon>Mytilinae</taxon>
        <taxon>Mytilus</taxon>
    </lineage>
</organism>
<keyword evidence="3" id="KW-1185">Reference proteome</keyword>
<protein>
    <submittedName>
        <fullName evidence="2">Uncharacterized protein</fullName>
    </submittedName>
</protein>
<dbReference type="AlphaFoldDB" id="A0A8S3QBZ3"/>
<comment type="caution">
    <text evidence="2">The sequence shown here is derived from an EMBL/GenBank/DDBJ whole genome shotgun (WGS) entry which is preliminary data.</text>
</comment>
<feature type="compositionally biased region" description="Polar residues" evidence="1">
    <location>
        <begin position="112"/>
        <end position="124"/>
    </location>
</feature>
<reference evidence="2" key="1">
    <citation type="submission" date="2021-03" db="EMBL/GenBank/DDBJ databases">
        <authorList>
            <person name="Bekaert M."/>
        </authorList>
    </citation>
    <scope>NUCLEOTIDE SEQUENCE</scope>
</reference>
<dbReference type="OrthoDB" id="6133697at2759"/>
<accession>A0A8S3QBZ3</accession>
<dbReference type="Proteomes" id="UP000683360">
    <property type="component" value="Unassembled WGS sequence"/>
</dbReference>
<evidence type="ECO:0000313" key="3">
    <source>
        <dbReference type="Proteomes" id="UP000683360"/>
    </source>
</evidence>
<proteinExistence type="predicted"/>
<evidence type="ECO:0000313" key="2">
    <source>
        <dbReference type="EMBL" id="CAG2192849.1"/>
    </source>
</evidence>
<evidence type="ECO:0000256" key="1">
    <source>
        <dbReference type="SAM" id="MobiDB-lite"/>
    </source>
</evidence>
<feature type="region of interest" description="Disordered" evidence="1">
    <location>
        <begin position="64"/>
        <end position="124"/>
    </location>
</feature>
<dbReference type="EMBL" id="CAJPWZ010000453">
    <property type="protein sequence ID" value="CAG2192849.1"/>
    <property type="molecule type" value="Genomic_DNA"/>
</dbReference>
<sequence>MADRRAPRFRQRSNQWDSSDPANWTANKLKVELESINIFVPVSLGKNMLKKIYMDNIARRNIAPADQQMTGNTSQTSASSDNAPNTTTSDESAKKKNTQLQAPLVQRELTLDSGSNSTRSSALTEPRINYQSEMAGTTSSNMTALNANNVNNAVKTGTLN</sequence>
<feature type="compositionally biased region" description="Polar residues" evidence="1">
    <location>
        <begin position="12"/>
        <end position="21"/>
    </location>
</feature>
<feature type="compositionally biased region" description="Polar residues" evidence="1">
    <location>
        <begin position="67"/>
        <end position="90"/>
    </location>
</feature>
<feature type="region of interest" description="Disordered" evidence="1">
    <location>
        <begin position="1"/>
        <end position="21"/>
    </location>
</feature>